<dbReference type="Pfam" id="PF19551">
    <property type="entry name" value="DUF6074"/>
    <property type="match status" value="1"/>
</dbReference>
<keyword evidence="2" id="KW-1185">Reference proteome</keyword>
<dbReference type="RefSeq" id="WP_350393811.1">
    <property type="nucleotide sequence ID" value="NZ_JBELQE010000051.1"/>
</dbReference>
<evidence type="ECO:0000313" key="1">
    <source>
        <dbReference type="EMBL" id="MER2250004.1"/>
    </source>
</evidence>
<dbReference type="EMBL" id="JBELQE010000051">
    <property type="protein sequence ID" value="MER2250004.1"/>
    <property type="molecule type" value="Genomic_DNA"/>
</dbReference>
<dbReference type="InterPro" id="IPR045720">
    <property type="entry name" value="DUF6074"/>
</dbReference>
<sequence length="84" mass="9243">MSAAVLPFPRSRNRRFIRRHAGRMATASTAAKAEAHLQRQLLIQRQAMERRGVEPERIAAELTATEGHIRAACWTLLLAPGGAA</sequence>
<organism evidence="1 2">
    <name type="scientific">Methylorubrum podarium</name>
    <dbReference type="NCBI Taxonomy" id="200476"/>
    <lineage>
        <taxon>Bacteria</taxon>
        <taxon>Pseudomonadati</taxon>
        <taxon>Pseudomonadota</taxon>
        <taxon>Alphaproteobacteria</taxon>
        <taxon>Hyphomicrobiales</taxon>
        <taxon>Methylobacteriaceae</taxon>
        <taxon>Methylorubrum</taxon>
    </lineage>
</organism>
<comment type="caution">
    <text evidence="1">The sequence shown here is derived from an EMBL/GenBank/DDBJ whole genome shotgun (WGS) entry which is preliminary data.</text>
</comment>
<accession>A0ABV1QKX7</accession>
<proteinExistence type="predicted"/>
<dbReference type="Proteomes" id="UP001480955">
    <property type="component" value="Unassembled WGS sequence"/>
</dbReference>
<gene>
    <name evidence="1" type="ORF">ABS772_08770</name>
</gene>
<evidence type="ECO:0000313" key="2">
    <source>
        <dbReference type="Proteomes" id="UP001480955"/>
    </source>
</evidence>
<reference evidence="1 2" key="1">
    <citation type="submission" date="2024-06" db="EMBL/GenBank/DDBJ databases">
        <authorList>
            <person name="Campbell A.G."/>
        </authorList>
    </citation>
    <scope>NUCLEOTIDE SEQUENCE [LARGE SCALE GENOMIC DNA]</scope>
    <source>
        <strain evidence="1 2">EM12</strain>
    </source>
</reference>
<protein>
    <submittedName>
        <fullName evidence="1">DUF6074 family protein</fullName>
    </submittedName>
</protein>
<name>A0ABV1QKX7_9HYPH</name>